<dbReference type="PROSITE" id="PS50865">
    <property type="entry name" value="ZF_MYND_2"/>
    <property type="match status" value="1"/>
</dbReference>
<keyword evidence="1" id="KW-0479">Metal-binding</keyword>
<dbReference type="KEGG" id="foc:113216738"/>
<proteinExistence type="predicted"/>
<dbReference type="SUPFAM" id="SSF144232">
    <property type="entry name" value="HIT/MYND zinc finger-like"/>
    <property type="match status" value="2"/>
</dbReference>
<organism evidence="6 7">
    <name type="scientific">Frankliniella occidentalis</name>
    <name type="common">Western flower thrips</name>
    <name type="synonym">Euthrips occidentalis</name>
    <dbReference type="NCBI Taxonomy" id="133901"/>
    <lineage>
        <taxon>Eukaryota</taxon>
        <taxon>Metazoa</taxon>
        <taxon>Ecdysozoa</taxon>
        <taxon>Arthropoda</taxon>
        <taxon>Hexapoda</taxon>
        <taxon>Insecta</taxon>
        <taxon>Pterygota</taxon>
        <taxon>Neoptera</taxon>
        <taxon>Paraneoptera</taxon>
        <taxon>Thysanoptera</taxon>
        <taxon>Terebrantia</taxon>
        <taxon>Thripoidea</taxon>
        <taxon>Thripidae</taxon>
        <taxon>Frankliniella</taxon>
    </lineage>
</organism>
<dbReference type="OrthoDB" id="5282002at2759"/>
<keyword evidence="2 4" id="KW-0863">Zinc-finger</keyword>
<feature type="domain" description="MYND-type" evidence="5">
    <location>
        <begin position="28"/>
        <end position="72"/>
    </location>
</feature>
<reference evidence="7" key="1">
    <citation type="submission" date="2025-08" db="UniProtKB">
        <authorList>
            <consortium name="RefSeq"/>
        </authorList>
    </citation>
    <scope>IDENTIFICATION</scope>
    <source>
        <tissue evidence="7">Whole organism</tissue>
    </source>
</reference>
<sequence length="450" mass="51257">MAEVAGCSQADADKQGLKHLSFFYATVCAVCDDPCLSEDGLSTLKACGGCHLIFYCGADHQKEHWKFHKEICLIVRATSKKLGANKIRGYRINDDLEERNDMFTENAFGFNTYRYYLYFNVQKKIRRALSTAESRMILYPRMCNICFSNDVKQLQVCAKCLCVSYCSKDHKEKDKERHSKDCSELRVCFEIDKSLLEAVGFGDIPFSDPVSCDFPGSPSCLEDIKNYSESLLQNLGTIEGRVLTDIMSAPMTIVQLLYSLDLASKSSLSIEIVGAGGFEMQYFEKWEQLLHWLPVVNTLSLTFVGPDVEGQLGCMNLCELCVSRKVDLKIVCSTEFYHDFINIHSRPDLIVAFNAGFTENIQCKIKDTWKNSIPEMIKRNCPILVTSYTHKESKSDLNRVQSLVKNANVLMDCQKNIFSASKPLQDWELHDDETIPQVYYRNYYLFVVKA</sequence>
<dbReference type="PANTHER" id="PTHR28069:SF2">
    <property type="entry name" value="GH20023P"/>
    <property type="match status" value="1"/>
</dbReference>
<dbReference type="PANTHER" id="PTHR28069">
    <property type="entry name" value="GH20023P"/>
    <property type="match status" value="1"/>
</dbReference>
<evidence type="ECO:0000256" key="4">
    <source>
        <dbReference type="PROSITE-ProRule" id="PRU00134"/>
    </source>
</evidence>
<evidence type="ECO:0000313" key="6">
    <source>
        <dbReference type="Proteomes" id="UP000504606"/>
    </source>
</evidence>
<gene>
    <name evidence="7" type="primary">LOC113216738</name>
</gene>
<dbReference type="RefSeq" id="XP_026292339.1">
    <property type="nucleotide sequence ID" value="XM_026436554.2"/>
</dbReference>
<keyword evidence="6" id="KW-1185">Reference proteome</keyword>
<evidence type="ECO:0000259" key="5">
    <source>
        <dbReference type="PROSITE" id="PS50865"/>
    </source>
</evidence>
<dbReference type="GeneID" id="113216738"/>
<evidence type="ECO:0000313" key="7">
    <source>
        <dbReference type="RefSeq" id="XP_026292339.1"/>
    </source>
</evidence>
<evidence type="ECO:0000256" key="3">
    <source>
        <dbReference type="ARBA" id="ARBA00022833"/>
    </source>
</evidence>
<dbReference type="Pfam" id="PF01753">
    <property type="entry name" value="zf-MYND"/>
    <property type="match status" value="2"/>
</dbReference>
<dbReference type="InterPro" id="IPR002893">
    <property type="entry name" value="Znf_MYND"/>
</dbReference>
<name>A0A6J1TFS4_FRAOC</name>
<evidence type="ECO:0000256" key="1">
    <source>
        <dbReference type="ARBA" id="ARBA00022723"/>
    </source>
</evidence>
<dbReference type="GO" id="GO:0008270">
    <property type="term" value="F:zinc ion binding"/>
    <property type="evidence" value="ECO:0007669"/>
    <property type="project" value="UniProtKB-KW"/>
</dbReference>
<dbReference type="PROSITE" id="PS01360">
    <property type="entry name" value="ZF_MYND_1"/>
    <property type="match status" value="2"/>
</dbReference>
<evidence type="ECO:0000256" key="2">
    <source>
        <dbReference type="ARBA" id="ARBA00022771"/>
    </source>
</evidence>
<accession>A0A6J1TFS4</accession>
<dbReference type="InterPro" id="IPR046824">
    <property type="entry name" value="Mss51-like_C"/>
</dbReference>
<keyword evidence="3" id="KW-0862">Zinc</keyword>
<dbReference type="AlphaFoldDB" id="A0A6J1TFS4"/>
<dbReference type="Gene3D" id="6.10.140.2220">
    <property type="match status" value="2"/>
</dbReference>
<dbReference type="Proteomes" id="UP000504606">
    <property type="component" value="Unplaced"/>
</dbReference>
<protein>
    <recommendedName>
        <fullName evidence="5">MYND-type domain-containing protein</fullName>
    </recommendedName>
</protein>
<dbReference type="Pfam" id="PF20179">
    <property type="entry name" value="MSS51_C"/>
    <property type="match status" value="1"/>
</dbReference>